<evidence type="ECO:0000259" key="1">
    <source>
        <dbReference type="Pfam" id="PF13577"/>
    </source>
</evidence>
<feature type="non-terminal residue" evidence="2">
    <location>
        <position position="1"/>
    </location>
</feature>
<dbReference type="AlphaFoldDB" id="A0A381XG67"/>
<protein>
    <recommendedName>
        <fullName evidence="1">SnoaL-like domain-containing protein</fullName>
    </recommendedName>
</protein>
<dbReference type="Pfam" id="PF13577">
    <property type="entry name" value="SnoaL_4"/>
    <property type="match status" value="1"/>
</dbReference>
<evidence type="ECO:0000313" key="2">
    <source>
        <dbReference type="EMBL" id="SVA63620.1"/>
    </source>
</evidence>
<sequence length="108" mass="12816">FHCTHDVSIKIDKNDSDLAEGTVYSHAETTPNGVVSLAAMRYNDKYSRKEGEWKFSKRTIYFFYYVKTAEYTDNLNNQNRVLINNERVKADFPETLETWKEFDNKFKK</sequence>
<dbReference type="InterPro" id="IPR032710">
    <property type="entry name" value="NTF2-like_dom_sf"/>
</dbReference>
<name>A0A381XG67_9ZZZZ</name>
<dbReference type="Gene3D" id="3.10.450.50">
    <property type="match status" value="1"/>
</dbReference>
<gene>
    <name evidence="2" type="ORF">METZ01_LOCUS116474</name>
</gene>
<proteinExistence type="predicted"/>
<dbReference type="SUPFAM" id="SSF54427">
    <property type="entry name" value="NTF2-like"/>
    <property type="match status" value="1"/>
</dbReference>
<feature type="domain" description="SnoaL-like" evidence="1">
    <location>
        <begin position="2"/>
        <end position="59"/>
    </location>
</feature>
<organism evidence="2">
    <name type="scientific">marine metagenome</name>
    <dbReference type="NCBI Taxonomy" id="408172"/>
    <lineage>
        <taxon>unclassified sequences</taxon>
        <taxon>metagenomes</taxon>
        <taxon>ecological metagenomes</taxon>
    </lineage>
</organism>
<accession>A0A381XG67</accession>
<dbReference type="EMBL" id="UINC01015030">
    <property type="protein sequence ID" value="SVA63620.1"/>
    <property type="molecule type" value="Genomic_DNA"/>
</dbReference>
<reference evidence="2" key="1">
    <citation type="submission" date="2018-05" db="EMBL/GenBank/DDBJ databases">
        <authorList>
            <person name="Lanie J.A."/>
            <person name="Ng W.-L."/>
            <person name="Kazmierczak K.M."/>
            <person name="Andrzejewski T.M."/>
            <person name="Davidsen T.M."/>
            <person name="Wayne K.J."/>
            <person name="Tettelin H."/>
            <person name="Glass J.I."/>
            <person name="Rusch D."/>
            <person name="Podicherti R."/>
            <person name="Tsui H.-C.T."/>
            <person name="Winkler M.E."/>
        </authorList>
    </citation>
    <scope>NUCLEOTIDE SEQUENCE</scope>
</reference>
<dbReference type="InterPro" id="IPR037401">
    <property type="entry name" value="SnoaL-like"/>
</dbReference>